<comment type="pathway">
    <text evidence="1 4">Purine metabolism; IMP biosynthesis via de novo pathway; N(2)-formyl-N(1)-(5-phospho-D-ribosyl)glycinamide from N(1)-(5-phospho-D-ribosyl)glycinamide (10-formyl THF route): step 1/1.</text>
</comment>
<keyword evidence="2 4" id="KW-0808">Transferase</keyword>
<dbReference type="GO" id="GO:0006189">
    <property type="term" value="P:'de novo' IMP biosynthetic process"/>
    <property type="evidence" value="ECO:0007669"/>
    <property type="project" value="UniProtKB-UniRule"/>
</dbReference>
<sequence>MKRVAILISGGGSNMLRLVDEMRAGVIDAQPVLVLSNKASAGGIAKADALGIPTRVLPHTDYTSREDFDAALHDELLAAKPDVICLAGFMRILTPEFTAKWEGRMINIHPSLLPLFRGLHTHRRAIEAGVAVHGCTVHGVTAELDDGPIYGQAVVPVTADDTPDTLADKVLVQEHRLYPAVLAKFCDDETPRVAMTGL</sequence>
<evidence type="ECO:0000313" key="7">
    <source>
        <dbReference type="Proteomes" id="UP000220034"/>
    </source>
</evidence>
<dbReference type="NCBIfam" id="TIGR00639">
    <property type="entry name" value="PurN"/>
    <property type="match status" value="1"/>
</dbReference>
<evidence type="ECO:0000256" key="3">
    <source>
        <dbReference type="ARBA" id="ARBA00022755"/>
    </source>
</evidence>
<proteinExistence type="inferred from homology"/>
<dbReference type="PANTHER" id="PTHR43369:SF2">
    <property type="entry name" value="PHOSPHORIBOSYLGLYCINAMIDE FORMYLTRANSFERASE"/>
    <property type="match status" value="1"/>
</dbReference>
<dbReference type="EC" id="2.1.2.2" evidence="4"/>
<dbReference type="HAMAP" id="MF_01930">
    <property type="entry name" value="PurN"/>
    <property type="match status" value="1"/>
</dbReference>
<dbReference type="RefSeq" id="WP_097930281.1">
    <property type="nucleotide sequence ID" value="NZ_OCTN01000004.1"/>
</dbReference>
<feature type="binding site" evidence="4">
    <location>
        <begin position="90"/>
        <end position="93"/>
    </location>
    <ligand>
        <name>(6R)-10-formyltetrahydrofolate</name>
        <dbReference type="ChEBI" id="CHEBI:195366"/>
    </ligand>
</feature>
<dbReference type="InterPro" id="IPR002376">
    <property type="entry name" value="Formyl_transf_N"/>
</dbReference>
<feature type="binding site" evidence="4">
    <location>
        <position position="107"/>
    </location>
    <ligand>
        <name>(6R)-10-formyltetrahydrofolate</name>
        <dbReference type="ChEBI" id="CHEBI:195366"/>
    </ligand>
</feature>
<dbReference type="SUPFAM" id="SSF53328">
    <property type="entry name" value="Formyltransferase"/>
    <property type="match status" value="1"/>
</dbReference>
<organism evidence="6 7">
    <name type="scientific">Pontivivens marinum</name>
    <dbReference type="NCBI Taxonomy" id="1690039"/>
    <lineage>
        <taxon>Bacteria</taxon>
        <taxon>Pseudomonadati</taxon>
        <taxon>Pseudomonadota</taxon>
        <taxon>Alphaproteobacteria</taxon>
        <taxon>Rhodobacterales</taxon>
        <taxon>Paracoccaceae</taxon>
        <taxon>Pontivivens</taxon>
    </lineage>
</organism>
<feature type="active site" description="Proton donor" evidence="4">
    <location>
        <position position="109"/>
    </location>
</feature>
<comment type="similarity">
    <text evidence="4">Belongs to the GART family.</text>
</comment>
<dbReference type="Gene3D" id="3.40.50.170">
    <property type="entry name" value="Formyl transferase, N-terminal domain"/>
    <property type="match status" value="1"/>
</dbReference>
<dbReference type="InterPro" id="IPR004607">
    <property type="entry name" value="GART"/>
</dbReference>
<feature type="binding site" evidence="4">
    <location>
        <begin position="12"/>
        <end position="14"/>
    </location>
    <ligand>
        <name>N(1)-(5-phospho-beta-D-ribosyl)glycinamide</name>
        <dbReference type="ChEBI" id="CHEBI:143788"/>
    </ligand>
</feature>
<evidence type="ECO:0000256" key="2">
    <source>
        <dbReference type="ARBA" id="ARBA00022679"/>
    </source>
</evidence>
<evidence type="ECO:0000313" key="6">
    <source>
        <dbReference type="EMBL" id="SOH94577.1"/>
    </source>
</evidence>
<dbReference type="EMBL" id="OCTN01000004">
    <property type="protein sequence ID" value="SOH94577.1"/>
    <property type="molecule type" value="Genomic_DNA"/>
</dbReference>
<comment type="catalytic activity">
    <reaction evidence="4">
        <text>N(1)-(5-phospho-beta-D-ribosyl)glycinamide + (6R)-10-formyltetrahydrofolate = N(2)-formyl-N(1)-(5-phospho-beta-D-ribosyl)glycinamide + (6S)-5,6,7,8-tetrahydrofolate + H(+)</text>
        <dbReference type="Rhea" id="RHEA:15053"/>
        <dbReference type="ChEBI" id="CHEBI:15378"/>
        <dbReference type="ChEBI" id="CHEBI:57453"/>
        <dbReference type="ChEBI" id="CHEBI:143788"/>
        <dbReference type="ChEBI" id="CHEBI:147286"/>
        <dbReference type="ChEBI" id="CHEBI:195366"/>
        <dbReference type="EC" id="2.1.2.2"/>
    </reaction>
</comment>
<dbReference type="GO" id="GO:0004644">
    <property type="term" value="F:phosphoribosylglycinamide formyltransferase activity"/>
    <property type="evidence" value="ECO:0007669"/>
    <property type="project" value="UniProtKB-UniRule"/>
</dbReference>
<dbReference type="GO" id="GO:0005829">
    <property type="term" value="C:cytosol"/>
    <property type="evidence" value="ECO:0007669"/>
    <property type="project" value="TreeGrafter"/>
</dbReference>
<dbReference type="Pfam" id="PF00551">
    <property type="entry name" value="Formyl_trans_N"/>
    <property type="match status" value="1"/>
</dbReference>
<reference evidence="7" key="1">
    <citation type="submission" date="2017-09" db="EMBL/GenBank/DDBJ databases">
        <authorList>
            <person name="Varghese N."/>
            <person name="Submissions S."/>
        </authorList>
    </citation>
    <scope>NUCLEOTIDE SEQUENCE [LARGE SCALE GENOMIC DNA]</scope>
    <source>
        <strain evidence="7">C7</strain>
    </source>
</reference>
<dbReference type="Proteomes" id="UP000220034">
    <property type="component" value="Unassembled WGS sequence"/>
</dbReference>
<dbReference type="InterPro" id="IPR036477">
    <property type="entry name" value="Formyl_transf_N_sf"/>
</dbReference>
<evidence type="ECO:0000259" key="5">
    <source>
        <dbReference type="Pfam" id="PF00551"/>
    </source>
</evidence>
<feature type="domain" description="Formyl transferase N-terminal" evidence="5">
    <location>
        <begin position="2"/>
        <end position="182"/>
    </location>
</feature>
<comment type="function">
    <text evidence="4">Catalyzes the transfer of a formyl group from 10-formyltetrahydrofolate to 5-phospho-ribosyl-glycinamide (GAR), producing 5-phospho-ribosyl-N-formylglycinamide (FGAR) and tetrahydrofolate.</text>
</comment>
<keyword evidence="3 4" id="KW-0658">Purine biosynthesis</keyword>
<evidence type="ECO:0000256" key="4">
    <source>
        <dbReference type="HAMAP-Rule" id="MF_01930"/>
    </source>
</evidence>
<protein>
    <recommendedName>
        <fullName evidence="4">Phosphoribosylglycinamide formyltransferase</fullName>
        <ecNumber evidence="4">2.1.2.2</ecNumber>
    </recommendedName>
    <alternativeName>
        <fullName evidence="4">5'-phosphoribosylglycinamide transformylase</fullName>
    </alternativeName>
    <alternativeName>
        <fullName evidence="4">GAR transformylase</fullName>
        <shortName evidence="4">GART</shortName>
    </alternativeName>
</protein>
<accession>A0A2C9CTI9</accession>
<feature type="binding site" evidence="4">
    <location>
        <position position="65"/>
    </location>
    <ligand>
        <name>(6R)-10-formyltetrahydrofolate</name>
        <dbReference type="ChEBI" id="CHEBI:195366"/>
    </ligand>
</feature>
<dbReference type="UniPathway" id="UPA00074">
    <property type="reaction ID" value="UER00126"/>
</dbReference>
<gene>
    <name evidence="4" type="primary">purN</name>
    <name evidence="6" type="ORF">SAMN06273572_104277</name>
</gene>
<dbReference type="CDD" id="cd08645">
    <property type="entry name" value="FMT_core_GART"/>
    <property type="match status" value="1"/>
</dbReference>
<feature type="site" description="Raises pKa of active site His" evidence="4">
    <location>
        <position position="145"/>
    </location>
</feature>
<dbReference type="OrthoDB" id="9806170at2"/>
<dbReference type="PANTHER" id="PTHR43369">
    <property type="entry name" value="PHOSPHORIBOSYLGLYCINAMIDE FORMYLTRANSFERASE"/>
    <property type="match status" value="1"/>
</dbReference>
<name>A0A2C9CTI9_9RHOB</name>
<keyword evidence="7" id="KW-1185">Reference proteome</keyword>
<evidence type="ECO:0000256" key="1">
    <source>
        <dbReference type="ARBA" id="ARBA00005054"/>
    </source>
</evidence>
<dbReference type="AlphaFoldDB" id="A0A2C9CTI9"/>